<dbReference type="STRING" id="7739.C3ZF89"/>
<dbReference type="AlphaFoldDB" id="C3ZF89"/>
<dbReference type="eggNOG" id="KOG0619">
    <property type="taxonomic scope" value="Eukaryota"/>
</dbReference>
<dbReference type="PANTHER" id="PTHR24366:SF96">
    <property type="entry name" value="LEUCINE RICH REPEAT CONTAINING 53"/>
    <property type="match status" value="1"/>
</dbReference>
<dbReference type="PRINTS" id="PR00019">
    <property type="entry name" value="LEURICHRPT"/>
</dbReference>
<dbReference type="SUPFAM" id="SSF52058">
    <property type="entry name" value="L domain-like"/>
    <property type="match status" value="1"/>
</dbReference>
<dbReference type="PANTHER" id="PTHR24366">
    <property type="entry name" value="IG(IMMUNOGLOBULIN) AND LRR(LEUCINE RICH REPEAT) DOMAINS"/>
    <property type="match status" value="1"/>
</dbReference>
<dbReference type="InParanoid" id="C3ZF89"/>
<gene>
    <name evidence="3" type="ORF">BRAFLDRAFT_206808</name>
</gene>
<name>C3ZF89_BRAFL</name>
<keyword evidence="2" id="KW-0677">Repeat</keyword>
<accession>C3ZF89</accession>
<feature type="non-terminal residue" evidence="3">
    <location>
        <position position="173"/>
    </location>
</feature>
<dbReference type="InterPro" id="IPR003591">
    <property type="entry name" value="Leu-rich_rpt_typical-subtyp"/>
</dbReference>
<evidence type="ECO:0000256" key="1">
    <source>
        <dbReference type="ARBA" id="ARBA00022614"/>
    </source>
</evidence>
<organism>
    <name type="scientific">Branchiostoma floridae</name>
    <name type="common">Florida lancelet</name>
    <name type="synonym">Amphioxus</name>
    <dbReference type="NCBI Taxonomy" id="7739"/>
    <lineage>
        <taxon>Eukaryota</taxon>
        <taxon>Metazoa</taxon>
        <taxon>Chordata</taxon>
        <taxon>Cephalochordata</taxon>
        <taxon>Leptocardii</taxon>
        <taxon>Amphioxiformes</taxon>
        <taxon>Branchiostomatidae</taxon>
        <taxon>Branchiostoma</taxon>
    </lineage>
</organism>
<dbReference type="Gene3D" id="3.80.10.10">
    <property type="entry name" value="Ribonuclease Inhibitor"/>
    <property type="match status" value="2"/>
</dbReference>
<keyword evidence="1" id="KW-0433">Leucine-rich repeat</keyword>
<evidence type="ECO:0000313" key="3">
    <source>
        <dbReference type="EMBL" id="EEN49395.1"/>
    </source>
</evidence>
<protein>
    <recommendedName>
        <fullName evidence="4">LRRCT domain-containing protein</fullName>
    </recommendedName>
</protein>
<dbReference type="SMART" id="SM00365">
    <property type="entry name" value="LRR_SD22"/>
    <property type="match status" value="4"/>
</dbReference>
<dbReference type="EMBL" id="GG666612">
    <property type="protein sequence ID" value="EEN49395.1"/>
    <property type="molecule type" value="Genomic_DNA"/>
</dbReference>
<sequence length="173" mass="19772">MLSTLDLAHNQIEYIEPGSFYNVHFLGSLDLSHNRITSLKEDHTFSGLPSLRTLSLSHNKLPYIGKGCFDASFRLRILRLAGNKLKAVRTRWFPPIQGRRMLSTLDLAHNQIEYIEPGSFYNVHFLGSLDLSHNRITSLKEDQCNQFNVNLWATTGVRIEGNPIRCTCSIVWI</sequence>
<evidence type="ECO:0008006" key="4">
    <source>
        <dbReference type="Google" id="ProtNLM"/>
    </source>
</evidence>
<reference evidence="3" key="1">
    <citation type="journal article" date="2008" name="Nature">
        <title>The amphioxus genome and the evolution of the chordate karyotype.</title>
        <authorList>
            <consortium name="US DOE Joint Genome Institute (JGI-PGF)"/>
            <person name="Putnam N.H."/>
            <person name="Butts T."/>
            <person name="Ferrier D.E.K."/>
            <person name="Furlong R.F."/>
            <person name="Hellsten U."/>
            <person name="Kawashima T."/>
            <person name="Robinson-Rechavi M."/>
            <person name="Shoguchi E."/>
            <person name="Terry A."/>
            <person name="Yu J.-K."/>
            <person name="Benito-Gutierrez E.L."/>
            <person name="Dubchak I."/>
            <person name="Garcia-Fernandez J."/>
            <person name="Gibson-Brown J.J."/>
            <person name="Grigoriev I.V."/>
            <person name="Horton A.C."/>
            <person name="de Jong P.J."/>
            <person name="Jurka J."/>
            <person name="Kapitonov V.V."/>
            <person name="Kohara Y."/>
            <person name="Kuroki Y."/>
            <person name="Lindquist E."/>
            <person name="Lucas S."/>
            <person name="Osoegawa K."/>
            <person name="Pennacchio L.A."/>
            <person name="Salamov A.A."/>
            <person name="Satou Y."/>
            <person name="Sauka-Spengler T."/>
            <person name="Schmutz J."/>
            <person name="Shin-I T."/>
            <person name="Toyoda A."/>
            <person name="Bronner-Fraser M."/>
            <person name="Fujiyama A."/>
            <person name="Holland L.Z."/>
            <person name="Holland P.W.H."/>
            <person name="Satoh N."/>
            <person name="Rokhsar D.S."/>
        </authorList>
    </citation>
    <scope>NUCLEOTIDE SEQUENCE [LARGE SCALE GENOMIC DNA]</scope>
    <source>
        <strain evidence="3">S238N-H82</strain>
        <tissue evidence="3">Testes</tissue>
    </source>
</reference>
<dbReference type="Pfam" id="PF13855">
    <property type="entry name" value="LRR_8"/>
    <property type="match status" value="2"/>
</dbReference>
<evidence type="ECO:0000256" key="2">
    <source>
        <dbReference type="ARBA" id="ARBA00022737"/>
    </source>
</evidence>
<dbReference type="InterPro" id="IPR032675">
    <property type="entry name" value="LRR_dom_sf"/>
</dbReference>
<dbReference type="InterPro" id="IPR001611">
    <property type="entry name" value="Leu-rich_rpt"/>
</dbReference>
<dbReference type="PROSITE" id="PS51450">
    <property type="entry name" value="LRR"/>
    <property type="match status" value="4"/>
</dbReference>
<dbReference type="SMART" id="SM00369">
    <property type="entry name" value="LRR_TYP"/>
    <property type="match status" value="6"/>
</dbReference>
<proteinExistence type="predicted"/>